<gene>
    <name evidence="2" type="ORF">KEC16_02955</name>
</gene>
<dbReference type="EMBL" id="JAGTUF010000001">
    <property type="protein sequence ID" value="MBR9970670.1"/>
    <property type="molecule type" value="Genomic_DNA"/>
</dbReference>
<feature type="transmembrane region" description="Helical" evidence="1">
    <location>
        <begin position="369"/>
        <end position="390"/>
    </location>
</feature>
<proteinExistence type="predicted"/>
<dbReference type="Pfam" id="PF11902">
    <property type="entry name" value="DUF3422"/>
    <property type="match status" value="1"/>
</dbReference>
<evidence type="ECO:0000313" key="2">
    <source>
        <dbReference type="EMBL" id="MBR9970670.1"/>
    </source>
</evidence>
<evidence type="ECO:0000313" key="3">
    <source>
        <dbReference type="Proteomes" id="UP000680714"/>
    </source>
</evidence>
<accession>A0ABS5I8D5</accession>
<keyword evidence="3" id="KW-1185">Reference proteome</keyword>
<name>A0ABS5I8D5_9PROT</name>
<keyword evidence="1" id="KW-0472">Membrane</keyword>
<comment type="caution">
    <text evidence="2">The sequence shown here is derived from an EMBL/GenBank/DDBJ whole genome shotgun (WGS) entry which is preliminary data.</text>
</comment>
<sequence>MGETMPGRSWALNEHSMRRALAGEVHARPYEQIAAPLRASHLAILHDGLAAADERAYLTELLDIHGAEAPAETTNYFSRDLGALRLRWERHAEFSTYTFLRFDAYDHPFNDPALALVPAEWLERLPGKVLTATHLAMEKAPRSADDISTLFDGNPLIAAKIIGSAAECWTDFRLHADGFGRIWVRDKDLTKGQSGRVMQRLLEIETYRMMALLAFPPARQANAEMFRMDSGLAAIVTELADPAIAQNDRELLERLTALAAEAERLDAATSFRLGAARAYYAIVNQRIAELREDRIPGLQTIGEFMDRRLAPAMKTCESAAERQQLLARRAARAGDLLRTRVDIALEEKNRDLLRSMNRRAQVQLRLQETVEGLSVVAISYYLLGLVLYAAKGLKGAGLPVDPDIAALVALPVIIGAVVLGVRRLRRALIGGHGED</sequence>
<dbReference type="Proteomes" id="UP000680714">
    <property type="component" value="Unassembled WGS sequence"/>
</dbReference>
<evidence type="ECO:0000256" key="1">
    <source>
        <dbReference type="SAM" id="Phobius"/>
    </source>
</evidence>
<protein>
    <submittedName>
        <fullName evidence="2">DUF3422 domain-containing protein</fullName>
    </submittedName>
</protein>
<keyword evidence="1" id="KW-1133">Transmembrane helix</keyword>
<feature type="transmembrane region" description="Helical" evidence="1">
    <location>
        <begin position="402"/>
        <end position="421"/>
    </location>
</feature>
<dbReference type="RefSeq" id="WP_211546142.1">
    <property type="nucleotide sequence ID" value="NZ_JAGTUF010000001.1"/>
</dbReference>
<keyword evidence="1" id="KW-0812">Transmembrane</keyword>
<dbReference type="InterPro" id="IPR021830">
    <property type="entry name" value="DUF3422"/>
</dbReference>
<reference evidence="2 3" key="1">
    <citation type="submission" date="2021-04" db="EMBL/GenBank/DDBJ databases">
        <title>Magnetospirillum sulfuroxidans sp. nov., a facultative chemolithoautotrophic sulfur-oxidizing alphaproteobacterium isolated from freshwater sediment and proposals for Paramagetospirillum gen. nov., and Magnetospirillaceae fam. nov.</title>
        <authorList>
            <person name="Koziaeva V."/>
            <person name="Geelhoed J.S."/>
            <person name="Sorokin D.Y."/>
            <person name="Grouzdev D.S."/>
        </authorList>
    </citation>
    <scope>NUCLEOTIDE SEQUENCE [LARGE SCALE GENOMIC DNA]</scope>
    <source>
        <strain evidence="2 3">J10</strain>
    </source>
</reference>
<organism evidence="2 3">
    <name type="scientific">Magnetospirillum sulfuroxidans</name>
    <dbReference type="NCBI Taxonomy" id="611300"/>
    <lineage>
        <taxon>Bacteria</taxon>
        <taxon>Pseudomonadati</taxon>
        <taxon>Pseudomonadota</taxon>
        <taxon>Alphaproteobacteria</taxon>
        <taxon>Rhodospirillales</taxon>
        <taxon>Rhodospirillaceae</taxon>
        <taxon>Magnetospirillum</taxon>
    </lineage>
</organism>